<evidence type="ECO:0000256" key="1">
    <source>
        <dbReference type="SAM" id="SignalP"/>
    </source>
</evidence>
<protein>
    <submittedName>
        <fullName evidence="2">Uncharacterized protein</fullName>
    </submittedName>
</protein>
<comment type="caution">
    <text evidence="2">The sequence shown here is derived from an EMBL/GenBank/DDBJ whole genome shotgun (WGS) entry which is preliminary data.</text>
</comment>
<feature type="signal peptide" evidence="1">
    <location>
        <begin position="1"/>
        <end position="20"/>
    </location>
</feature>
<evidence type="ECO:0000313" key="3">
    <source>
        <dbReference type="Proteomes" id="UP000838763"/>
    </source>
</evidence>
<proteinExistence type="predicted"/>
<keyword evidence="3" id="KW-1185">Reference proteome</keyword>
<dbReference type="AlphaFoldDB" id="A0A9P1GZP1"/>
<accession>A0A9P1GZP1</accession>
<organism evidence="2 3">
    <name type="scientific">Parascedosporium putredinis</name>
    <dbReference type="NCBI Taxonomy" id="1442378"/>
    <lineage>
        <taxon>Eukaryota</taxon>
        <taxon>Fungi</taxon>
        <taxon>Dikarya</taxon>
        <taxon>Ascomycota</taxon>
        <taxon>Pezizomycotina</taxon>
        <taxon>Sordariomycetes</taxon>
        <taxon>Hypocreomycetidae</taxon>
        <taxon>Microascales</taxon>
        <taxon>Microascaceae</taxon>
        <taxon>Parascedosporium</taxon>
    </lineage>
</organism>
<name>A0A9P1GZP1_9PEZI</name>
<dbReference type="Proteomes" id="UP000838763">
    <property type="component" value="Unassembled WGS sequence"/>
</dbReference>
<evidence type="ECO:0000313" key="2">
    <source>
        <dbReference type="EMBL" id="CAI4213853.1"/>
    </source>
</evidence>
<dbReference type="EMBL" id="CALLCH030000009">
    <property type="protein sequence ID" value="CAI4213853.1"/>
    <property type="molecule type" value="Genomic_DNA"/>
</dbReference>
<feature type="chain" id="PRO_5040306090" evidence="1">
    <location>
        <begin position="21"/>
        <end position="73"/>
    </location>
</feature>
<sequence length="73" mass="7676">MAPILNLLTVVSALVGTSFGLANVRICDQPFGSPAANCRQQDAGNGVCYNVTPEFNDRVVSALITGGSCVFWQ</sequence>
<gene>
    <name evidence="2" type="ORF">PPNO1_LOCUS3597</name>
</gene>
<reference evidence="2" key="1">
    <citation type="submission" date="2022-11" db="EMBL/GenBank/DDBJ databases">
        <authorList>
            <person name="Scott C."/>
            <person name="Bruce N."/>
        </authorList>
    </citation>
    <scope>NUCLEOTIDE SEQUENCE</scope>
</reference>
<keyword evidence="1" id="KW-0732">Signal</keyword>